<evidence type="ECO:0000256" key="1">
    <source>
        <dbReference type="SAM" id="MobiDB-lite"/>
    </source>
</evidence>
<dbReference type="Proteomes" id="UP000245992">
    <property type="component" value="Unassembled WGS sequence"/>
</dbReference>
<sequence>MVVAALGIALMGCGVQPTGAIGAGEAASGLTRGMRLYFASDSGLRAVPLLDREVKDLNAVVKLLAAGPPPPSSATGSPRSSSSAATR</sequence>
<accession>A0A2T7T865</accession>
<comment type="caution">
    <text evidence="2">The sequence shown here is derived from an EMBL/GenBank/DDBJ whole genome shotgun (WGS) entry which is preliminary data.</text>
</comment>
<proteinExistence type="predicted"/>
<name>A0A2T7T865_9ACTN</name>
<keyword evidence="3" id="KW-1185">Reference proteome</keyword>
<feature type="region of interest" description="Disordered" evidence="1">
    <location>
        <begin position="66"/>
        <end position="87"/>
    </location>
</feature>
<gene>
    <name evidence="2" type="ORF">Y717_14770</name>
</gene>
<protein>
    <submittedName>
        <fullName evidence="2">Uncharacterized protein</fullName>
    </submittedName>
</protein>
<dbReference type="RefSeq" id="WP_063759231.1">
    <property type="nucleotide sequence ID" value="NZ_AZSP01000144.1"/>
</dbReference>
<dbReference type="AlphaFoldDB" id="A0A2T7T865"/>
<dbReference type="EMBL" id="AZSP01000144">
    <property type="protein sequence ID" value="PVE11305.1"/>
    <property type="molecule type" value="Genomic_DNA"/>
</dbReference>
<evidence type="ECO:0000313" key="3">
    <source>
        <dbReference type="Proteomes" id="UP000245992"/>
    </source>
</evidence>
<reference evidence="2 3" key="1">
    <citation type="submission" date="2013-12" db="EMBL/GenBank/DDBJ databases">
        <title>Annotated genome of Streptomyces scopuliridis.</title>
        <authorList>
            <person name="Olson J.B."/>
        </authorList>
    </citation>
    <scope>NUCLEOTIDE SEQUENCE [LARGE SCALE GENOMIC DNA]</scope>
    <source>
        <strain evidence="2 3">RB72</strain>
    </source>
</reference>
<feature type="compositionally biased region" description="Low complexity" evidence="1">
    <location>
        <begin position="73"/>
        <end position="87"/>
    </location>
</feature>
<organism evidence="2 3">
    <name type="scientific">Streptomyces scopuliridis RB72</name>
    <dbReference type="NCBI Taxonomy" id="1440053"/>
    <lineage>
        <taxon>Bacteria</taxon>
        <taxon>Bacillati</taxon>
        <taxon>Actinomycetota</taxon>
        <taxon>Actinomycetes</taxon>
        <taxon>Kitasatosporales</taxon>
        <taxon>Streptomycetaceae</taxon>
        <taxon>Streptomyces</taxon>
    </lineage>
</organism>
<evidence type="ECO:0000313" key="2">
    <source>
        <dbReference type="EMBL" id="PVE11305.1"/>
    </source>
</evidence>